<protein>
    <submittedName>
        <fullName evidence="2">Uncharacterized protein</fullName>
    </submittedName>
</protein>
<evidence type="ECO:0000313" key="2">
    <source>
        <dbReference type="Ensembl" id="ENSHHUP00000043908.1"/>
    </source>
</evidence>
<dbReference type="AlphaFoldDB" id="A0A4W5N1I8"/>
<keyword evidence="1" id="KW-0472">Membrane</keyword>
<keyword evidence="1" id="KW-0812">Transmembrane</keyword>
<reference evidence="2" key="2">
    <citation type="submission" date="2025-08" db="UniProtKB">
        <authorList>
            <consortium name="Ensembl"/>
        </authorList>
    </citation>
    <scope>IDENTIFICATION</scope>
</reference>
<name>A0A4W5N1I8_9TELE</name>
<reference evidence="2" key="3">
    <citation type="submission" date="2025-09" db="UniProtKB">
        <authorList>
            <consortium name="Ensembl"/>
        </authorList>
    </citation>
    <scope>IDENTIFICATION</scope>
</reference>
<dbReference type="STRING" id="62062.ENSHHUP00000043908"/>
<keyword evidence="1" id="KW-1133">Transmembrane helix</keyword>
<dbReference type="Proteomes" id="UP000314982">
    <property type="component" value="Unassembled WGS sequence"/>
</dbReference>
<feature type="transmembrane region" description="Helical" evidence="1">
    <location>
        <begin position="147"/>
        <end position="169"/>
    </location>
</feature>
<dbReference type="Ensembl" id="ENSHHUT00000045551.1">
    <property type="protein sequence ID" value="ENSHHUP00000043908.1"/>
    <property type="gene ID" value="ENSHHUG00000026927.1"/>
</dbReference>
<keyword evidence="3" id="KW-1185">Reference proteome</keyword>
<organism evidence="2 3">
    <name type="scientific">Hucho hucho</name>
    <name type="common">huchen</name>
    <dbReference type="NCBI Taxonomy" id="62062"/>
    <lineage>
        <taxon>Eukaryota</taxon>
        <taxon>Metazoa</taxon>
        <taxon>Chordata</taxon>
        <taxon>Craniata</taxon>
        <taxon>Vertebrata</taxon>
        <taxon>Euteleostomi</taxon>
        <taxon>Actinopterygii</taxon>
        <taxon>Neopterygii</taxon>
        <taxon>Teleostei</taxon>
        <taxon>Protacanthopterygii</taxon>
        <taxon>Salmoniformes</taxon>
        <taxon>Salmonidae</taxon>
        <taxon>Salmoninae</taxon>
        <taxon>Hucho</taxon>
    </lineage>
</organism>
<reference evidence="3" key="1">
    <citation type="submission" date="2018-06" db="EMBL/GenBank/DDBJ databases">
        <title>Genome assembly of Danube salmon.</title>
        <authorList>
            <person name="Macqueen D.J."/>
            <person name="Gundappa M.K."/>
        </authorList>
    </citation>
    <scope>NUCLEOTIDE SEQUENCE [LARGE SCALE GENOMIC DNA]</scope>
</reference>
<feature type="transmembrane region" description="Helical" evidence="1">
    <location>
        <begin position="116"/>
        <end position="141"/>
    </location>
</feature>
<feature type="transmembrane region" description="Helical" evidence="1">
    <location>
        <begin position="12"/>
        <end position="31"/>
    </location>
</feature>
<sequence length="170" mass="18761">EQVANYDCRYTLFNTTLFVYIIAGYFCNFYASSESCSLHGTLSSTVISRLFYSAVSIEALKLNRNVVFNAAIRLLGFNLSLEHVFSAGLWIISTLLLAITLFGHGYAHEAEEIEEILPGIVILYVLEAAILVLSILGVYGARKEKKWAVVLVSLLSQSVSLIPNLFVCLG</sequence>
<dbReference type="GeneTree" id="ENSGT00990000205092"/>
<feature type="transmembrane region" description="Helical" evidence="1">
    <location>
        <begin position="84"/>
        <end position="104"/>
    </location>
</feature>
<evidence type="ECO:0000256" key="1">
    <source>
        <dbReference type="SAM" id="Phobius"/>
    </source>
</evidence>
<accession>A0A4W5N1I8</accession>
<proteinExistence type="predicted"/>
<evidence type="ECO:0000313" key="3">
    <source>
        <dbReference type="Proteomes" id="UP000314982"/>
    </source>
</evidence>